<dbReference type="RefSeq" id="WP_155697063.1">
    <property type="nucleotide sequence ID" value="NZ_WOCD01000005.1"/>
</dbReference>
<evidence type="ECO:0000313" key="2">
    <source>
        <dbReference type="EMBL" id="MUH73656.1"/>
    </source>
</evidence>
<feature type="transmembrane region" description="Helical" evidence="1">
    <location>
        <begin position="44"/>
        <end position="64"/>
    </location>
</feature>
<keyword evidence="3" id="KW-1185">Reference proteome</keyword>
<reference evidence="2 3" key="1">
    <citation type="submission" date="2019-11" db="EMBL/GenBank/DDBJ databases">
        <title>P. haliotis isolates from Z. marina roots.</title>
        <authorList>
            <person name="Cohen M."/>
            <person name="Jospin G."/>
            <person name="Eisen J.A."/>
            <person name="Coil D.A."/>
        </authorList>
    </citation>
    <scope>NUCLEOTIDE SEQUENCE [LARGE SCALE GENOMIC DNA]</scope>
    <source>
        <strain evidence="2 3">UCD-MCMsp1aY</strain>
    </source>
</reference>
<sequence>MSFNEKSAWVMFIVLLIPTGLYFSSVYYLSAALGYLIEPSVPKLIMYTIILVVLSIVGQTLIALSSPKDANAGSDERDKIIETKAGHWSGYVLGFGAVTGLIHYLAFNQGSMLFYIIFGSLIISQLIEYLMQIMLYRRGY</sequence>
<organism evidence="2 3">
    <name type="scientific">Psychrosphaera haliotis</name>
    <dbReference type="NCBI Taxonomy" id="555083"/>
    <lineage>
        <taxon>Bacteria</taxon>
        <taxon>Pseudomonadati</taxon>
        <taxon>Pseudomonadota</taxon>
        <taxon>Gammaproteobacteria</taxon>
        <taxon>Alteromonadales</taxon>
        <taxon>Pseudoalteromonadaceae</taxon>
        <taxon>Psychrosphaera</taxon>
    </lineage>
</organism>
<keyword evidence="1" id="KW-0472">Membrane</keyword>
<accession>A0A6N8FAX4</accession>
<evidence type="ECO:0000256" key="1">
    <source>
        <dbReference type="SAM" id="Phobius"/>
    </source>
</evidence>
<name>A0A6N8FAX4_9GAMM</name>
<dbReference type="OrthoDB" id="7630939at2"/>
<dbReference type="AlphaFoldDB" id="A0A6N8FAX4"/>
<feature type="transmembrane region" description="Helical" evidence="1">
    <location>
        <begin position="112"/>
        <end position="131"/>
    </location>
</feature>
<comment type="caution">
    <text evidence="2">The sequence shown here is derived from an EMBL/GenBank/DDBJ whole genome shotgun (WGS) entry which is preliminary data.</text>
</comment>
<dbReference type="Proteomes" id="UP000439994">
    <property type="component" value="Unassembled WGS sequence"/>
</dbReference>
<dbReference type="EMBL" id="WOCD01000005">
    <property type="protein sequence ID" value="MUH73656.1"/>
    <property type="molecule type" value="Genomic_DNA"/>
</dbReference>
<keyword evidence="1" id="KW-1133">Transmembrane helix</keyword>
<protein>
    <submittedName>
        <fullName evidence="2">Uncharacterized protein</fullName>
    </submittedName>
</protein>
<proteinExistence type="predicted"/>
<feature type="transmembrane region" description="Helical" evidence="1">
    <location>
        <begin position="85"/>
        <end position="106"/>
    </location>
</feature>
<feature type="transmembrane region" description="Helical" evidence="1">
    <location>
        <begin position="7"/>
        <end position="29"/>
    </location>
</feature>
<evidence type="ECO:0000313" key="3">
    <source>
        <dbReference type="Proteomes" id="UP000439994"/>
    </source>
</evidence>
<gene>
    <name evidence="2" type="ORF">GNP35_14880</name>
</gene>
<keyword evidence="1" id="KW-0812">Transmembrane</keyword>